<keyword evidence="1" id="KW-1133">Transmembrane helix</keyword>
<keyword evidence="1" id="KW-0472">Membrane</keyword>
<proteinExistence type="predicted"/>
<keyword evidence="3" id="KW-1185">Reference proteome</keyword>
<name>A0A1M6F2V8_9FIRM</name>
<dbReference type="Proteomes" id="UP000184052">
    <property type="component" value="Unassembled WGS sequence"/>
</dbReference>
<dbReference type="EMBL" id="FQZL01000008">
    <property type="protein sequence ID" value="SHI91959.1"/>
    <property type="molecule type" value="Genomic_DNA"/>
</dbReference>
<feature type="transmembrane region" description="Helical" evidence="1">
    <location>
        <begin position="7"/>
        <end position="29"/>
    </location>
</feature>
<protein>
    <submittedName>
        <fullName evidence="2">Uncharacterized protein</fullName>
    </submittedName>
</protein>
<evidence type="ECO:0000313" key="3">
    <source>
        <dbReference type="Proteomes" id="UP000184052"/>
    </source>
</evidence>
<evidence type="ECO:0000313" key="2">
    <source>
        <dbReference type="EMBL" id="SHI91959.1"/>
    </source>
</evidence>
<reference evidence="2 3" key="1">
    <citation type="submission" date="2016-11" db="EMBL/GenBank/DDBJ databases">
        <authorList>
            <person name="Jaros S."/>
            <person name="Januszkiewicz K."/>
            <person name="Wedrychowicz H."/>
        </authorList>
    </citation>
    <scope>NUCLEOTIDE SEQUENCE [LARGE SCALE GENOMIC DNA]</scope>
    <source>
        <strain evidence="2 3">DSM 17477</strain>
    </source>
</reference>
<keyword evidence="1" id="KW-0812">Transmembrane</keyword>
<dbReference type="AlphaFoldDB" id="A0A1M6F2V8"/>
<evidence type="ECO:0000256" key="1">
    <source>
        <dbReference type="SAM" id="Phobius"/>
    </source>
</evidence>
<organism evidence="2 3">
    <name type="scientific">Dethiosulfatibacter aminovorans DSM 17477</name>
    <dbReference type="NCBI Taxonomy" id="1121476"/>
    <lineage>
        <taxon>Bacteria</taxon>
        <taxon>Bacillati</taxon>
        <taxon>Bacillota</taxon>
        <taxon>Tissierellia</taxon>
        <taxon>Dethiosulfatibacter</taxon>
    </lineage>
</organism>
<accession>A0A1M6F2V8</accession>
<gene>
    <name evidence="2" type="ORF">SAMN02745751_01332</name>
</gene>
<feature type="transmembrane region" description="Helical" evidence="1">
    <location>
        <begin position="35"/>
        <end position="55"/>
    </location>
</feature>
<dbReference type="STRING" id="1121476.SAMN02745751_01332"/>
<sequence>MKSKLGLLIALIFIAFYIIAFLSPWKIFYDLDKTFYVMFLVCFILAIIIVVMIICERIKVYREEKDDIDKYR</sequence>
<dbReference type="RefSeq" id="WP_073048803.1">
    <property type="nucleotide sequence ID" value="NZ_FQZL01000008.1"/>
</dbReference>